<evidence type="ECO:0000313" key="4">
    <source>
        <dbReference type="EMBL" id="PZP56684.1"/>
    </source>
</evidence>
<comment type="caution">
    <text evidence="4">The sequence shown here is derived from an EMBL/GenBank/DDBJ whole genome shotgun (WGS) entry which is preliminary data.</text>
</comment>
<organism evidence="4 5">
    <name type="scientific">Micavibrio aeruginosavorus</name>
    <dbReference type="NCBI Taxonomy" id="349221"/>
    <lineage>
        <taxon>Bacteria</taxon>
        <taxon>Pseudomonadati</taxon>
        <taxon>Bdellovibrionota</taxon>
        <taxon>Bdellovibrionia</taxon>
        <taxon>Bdellovibrionales</taxon>
        <taxon>Pseudobdellovibrionaceae</taxon>
        <taxon>Micavibrio</taxon>
    </lineage>
</organism>
<dbReference type="PANTHER" id="PTHR38041">
    <property type="entry name" value="CHORISMATE MUTASE"/>
    <property type="match status" value="1"/>
</dbReference>
<dbReference type="PROSITE" id="PS51168">
    <property type="entry name" value="CHORISMATE_MUT_2"/>
    <property type="match status" value="1"/>
</dbReference>
<dbReference type="PANTHER" id="PTHR38041:SF1">
    <property type="entry name" value="CHORISMATE MUTASE"/>
    <property type="match status" value="1"/>
</dbReference>
<dbReference type="Gene3D" id="1.20.59.10">
    <property type="entry name" value="Chorismate mutase"/>
    <property type="match status" value="1"/>
</dbReference>
<dbReference type="AlphaFoldDB" id="A0A2W5FQJ2"/>
<proteinExistence type="predicted"/>
<feature type="domain" description="Chorismate mutase" evidence="3">
    <location>
        <begin position="1"/>
        <end position="86"/>
    </location>
</feature>
<keyword evidence="2" id="KW-0413">Isomerase</keyword>
<gene>
    <name evidence="4" type="ORF">DI586_02925</name>
</gene>
<dbReference type="GO" id="GO:0004106">
    <property type="term" value="F:chorismate mutase activity"/>
    <property type="evidence" value="ECO:0007669"/>
    <property type="project" value="UniProtKB-EC"/>
</dbReference>
<evidence type="ECO:0000256" key="2">
    <source>
        <dbReference type="ARBA" id="ARBA00023235"/>
    </source>
</evidence>
<evidence type="ECO:0000256" key="1">
    <source>
        <dbReference type="ARBA" id="ARBA00012404"/>
    </source>
</evidence>
<accession>A0A2W5FQJ2</accession>
<evidence type="ECO:0000313" key="5">
    <source>
        <dbReference type="Proteomes" id="UP000249739"/>
    </source>
</evidence>
<dbReference type="SMART" id="SM00830">
    <property type="entry name" value="CM_2"/>
    <property type="match status" value="1"/>
</dbReference>
<protein>
    <recommendedName>
        <fullName evidence="1">chorismate mutase</fullName>
        <ecNumber evidence="1">5.4.99.5</ecNumber>
    </recommendedName>
</protein>
<dbReference type="Proteomes" id="UP000249739">
    <property type="component" value="Unassembled WGS sequence"/>
</dbReference>
<dbReference type="SUPFAM" id="SSF48600">
    <property type="entry name" value="Chorismate mutase II"/>
    <property type="match status" value="1"/>
</dbReference>
<dbReference type="EC" id="5.4.99.5" evidence="1"/>
<reference evidence="4 5" key="1">
    <citation type="submission" date="2017-08" db="EMBL/GenBank/DDBJ databases">
        <title>Infants hospitalized years apart are colonized by the same room-sourced microbial strains.</title>
        <authorList>
            <person name="Brooks B."/>
            <person name="Olm M.R."/>
            <person name="Firek B.A."/>
            <person name="Baker R."/>
            <person name="Thomas B.C."/>
            <person name="Morowitz M.J."/>
            <person name="Banfield J.F."/>
        </authorList>
    </citation>
    <scope>NUCLEOTIDE SEQUENCE [LARGE SCALE GENOMIC DNA]</scope>
    <source>
        <strain evidence="4">S2_006_000_R2_64</strain>
    </source>
</reference>
<dbReference type="EMBL" id="QFOT01000018">
    <property type="protein sequence ID" value="PZP56684.1"/>
    <property type="molecule type" value="Genomic_DNA"/>
</dbReference>
<dbReference type="InterPro" id="IPR036263">
    <property type="entry name" value="Chorismate_II_sf"/>
</dbReference>
<dbReference type="GO" id="GO:0009697">
    <property type="term" value="P:salicylic acid biosynthetic process"/>
    <property type="evidence" value="ECO:0007669"/>
    <property type="project" value="TreeGrafter"/>
</dbReference>
<dbReference type="Pfam" id="PF01817">
    <property type="entry name" value="CM_2"/>
    <property type="match status" value="1"/>
</dbReference>
<evidence type="ECO:0000259" key="3">
    <source>
        <dbReference type="PROSITE" id="PS51168"/>
    </source>
</evidence>
<dbReference type="InterPro" id="IPR051331">
    <property type="entry name" value="Chorismate_mutase-related"/>
</dbReference>
<name>A0A2W5FQJ2_9BACT</name>
<sequence>MEVLKPYRTKIDALDDKIVDLLKQRFDIIQEVGALKARENIPAILEDRVREVIDRAGERAGSHENEIREIYTLMVTIACDLEEKIKGSYAEIV</sequence>
<dbReference type="InterPro" id="IPR036979">
    <property type="entry name" value="CM_dom_sf"/>
</dbReference>
<dbReference type="InterPro" id="IPR002701">
    <property type="entry name" value="CM_II_prokaryot"/>
</dbReference>
<dbReference type="GO" id="GO:0046417">
    <property type="term" value="P:chorismate metabolic process"/>
    <property type="evidence" value="ECO:0007669"/>
    <property type="project" value="InterPro"/>
</dbReference>